<dbReference type="Proteomes" id="UP000323917">
    <property type="component" value="Chromosome"/>
</dbReference>
<name>A0A5B9Q9Q1_9BACT</name>
<dbReference type="Pfam" id="PF01954">
    <property type="entry name" value="AF2212-like"/>
    <property type="match status" value="1"/>
</dbReference>
<protein>
    <recommendedName>
        <fullName evidence="3">DUF104 domain-containing protein</fullName>
    </recommendedName>
</protein>
<sequence length="91" mass="9972">MQSIHATYQQGVFLPLSPVALPEGSEVELHIEISPAAATSQDKEQVPQNAAIPVEQRIAQISAQVPQEEWDALPADLTDDLDLHLYGTNRE</sequence>
<dbReference type="Gene3D" id="4.10.1150.10">
    <property type="entry name" value="AF2212/PG0164-like"/>
    <property type="match status" value="1"/>
</dbReference>
<dbReference type="AlphaFoldDB" id="A0A5B9Q9Q1"/>
<dbReference type="InterPro" id="IPR008203">
    <property type="entry name" value="AF2212-like"/>
</dbReference>
<dbReference type="SUPFAM" id="SSF141694">
    <property type="entry name" value="AF2212/PG0164-like"/>
    <property type="match status" value="1"/>
</dbReference>
<evidence type="ECO:0008006" key="3">
    <source>
        <dbReference type="Google" id="ProtNLM"/>
    </source>
</evidence>
<organism evidence="1 2">
    <name type="scientific">Bythopirellula goksoeyrii</name>
    <dbReference type="NCBI Taxonomy" id="1400387"/>
    <lineage>
        <taxon>Bacteria</taxon>
        <taxon>Pseudomonadati</taxon>
        <taxon>Planctomycetota</taxon>
        <taxon>Planctomycetia</taxon>
        <taxon>Pirellulales</taxon>
        <taxon>Lacipirellulaceae</taxon>
        <taxon>Bythopirellula</taxon>
    </lineage>
</organism>
<proteinExistence type="predicted"/>
<dbReference type="InterPro" id="IPR024069">
    <property type="entry name" value="AF2212-like_dom_sf"/>
</dbReference>
<accession>A0A5B9Q9Q1</accession>
<dbReference type="KEGG" id="bgok:Pr1d_08900"/>
<dbReference type="EMBL" id="CP042913">
    <property type="protein sequence ID" value="QEG33626.1"/>
    <property type="molecule type" value="Genomic_DNA"/>
</dbReference>
<evidence type="ECO:0000313" key="1">
    <source>
        <dbReference type="EMBL" id="QEG33626.1"/>
    </source>
</evidence>
<gene>
    <name evidence="1" type="ORF">Pr1d_08900</name>
</gene>
<reference evidence="1 2" key="1">
    <citation type="submission" date="2019-08" db="EMBL/GenBank/DDBJ databases">
        <title>Deep-cultivation of Planctomycetes and their phenomic and genomic characterization uncovers novel biology.</title>
        <authorList>
            <person name="Wiegand S."/>
            <person name="Jogler M."/>
            <person name="Boedeker C."/>
            <person name="Pinto D."/>
            <person name="Vollmers J."/>
            <person name="Rivas-Marin E."/>
            <person name="Kohn T."/>
            <person name="Peeters S.H."/>
            <person name="Heuer A."/>
            <person name="Rast P."/>
            <person name="Oberbeckmann S."/>
            <person name="Bunk B."/>
            <person name="Jeske O."/>
            <person name="Meyerdierks A."/>
            <person name="Storesund J.E."/>
            <person name="Kallscheuer N."/>
            <person name="Luecker S."/>
            <person name="Lage O.M."/>
            <person name="Pohl T."/>
            <person name="Merkel B.J."/>
            <person name="Hornburger P."/>
            <person name="Mueller R.-W."/>
            <person name="Bruemmer F."/>
            <person name="Labrenz M."/>
            <person name="Spormann A.M."/>
            <person name="Op den Camp H."/>
            <person name="Overmann J."/>
            <person name="Amann R."/>
            <person name="Jetten M.S.M."/>
            <person name="Mascher T."/>
            <person name="Medema M.H."/>
            <person name="Devos D.P."/>
            <person name="Kaster A.-K."/>
            <person name="Ovreas L."/>
            <person name="Rohde M."/>
            <person name="Galperin M.Y."/>
            <person name="Jogler C."/>
        </authorList>
    </citation>
    <scope>NUCLEOTIDE SEQUENCE [LARGE SCALE GENOMIC DNA]</scope>
    <source>
        <strain evidence="1 2">Pr1d</strain>
    </source>
</reference>
<keyword evidence="2" id="KW-1185">Reference proteome</keyword>
<dbReference type="RefSeq" id="WP_168205046.1">
    <property type="nucleotide sequence ID" value="NZ_CP042913.1"/>
</dbReference>
<evidence type="ECO:0000313" key="2">
    <source>
        <dbReference type="Proteomes" id="UP000323917"/>
    </source>
</evidence>